<dbReference type="Pfam" id="PF01637">
    <property type="entry name" value="ATPase_2"/>
    <property type="match status" value="1"/>
</dbReference>
<dbReference type="Gene3D" id="3.40.50.300">
    <property type="entry name" value="P-loop containing nucleotide triphosphate hydrolases"/>
    <property type="match status" value="1"/>
</dbReference>
<evidence type="ECO:0000313" key="2">
    <source>
        <dbReference type="EMBL" id="ETR68398.1"/>
    </source>
</evidence>
<feature type="domain" description="ATPase" evidence="1">
    <location>
        <begin position="14"/>
        <end position="285"/>
    </location>
</feature>
<dbReference type="PANTHER" id="PTHR34301:SF8">
    <property type="entry name" value="ATPASE DOMAIN-CONTAINING PROTEIN"/>
    <property type="match status" value="1"/>
</dbReference>
<dbReference type="InterPro" id="IPR027417">
    <property type="entry name" value="P-loop_NTPase"/>
</dbReference>
<dbReference type="InterPro" id="IPR011579">
    <property type="entry name" value="ATPase_dom"/>
</dbReference>
<gene>
    <name evidence="2" type="ORF">OMM_04593</name>
</gene>
<comment type="caution">
    <text evidence="2">The sequence shown here is derived from an EMBL/GenBank/DDBJ whole genome shotgun (WGS) entry which is preliminary data.</text>
</comment>
<dbReference type="GO" id="GO:0003676">
    <property type="term" value="F:nucleic acid binding"/>
    <property type="evidence" value="ECO:0007669"/>
    <property type="project" value="InterPro"/>
</dbReference>
<dbReference type="EMBL" id="ATBP01000969">
    <property type="protein sequence ID" value="ETR68398.1"/>
    <property type="molecule type" value="Genomic_DNA"/>
</dbReference>
<organism evidence="2 3">
    <name type="scientific">Candidatus Magnetoglobus multicellularis str. Araruama</name>
    <dbReference type="NCBI Taxonomy" id="890399"/>
    <lineage>
        <taxon>Bacteria</taxon>
        <taxon>Pseudomonadati</taxon>
        <taxon>Thermodesulfobacteriota</taxon>
        <taxon>Desulfobacteria</taxon>
        <taxon>Desulfobacterales</taxon>
        <taxon>Desulfobacteraceae</taxon>
        <taxon>Candidatus Magnetoglobus</taxon>
    </lineage>
</organism>
<evidence type="ECO:0000259" key="1">
    <source>
        <dbReference type="Pfam" id="PF01637"/>
    </source>
</evidence>
<accession>A0A1V1P0S4</accession>
<dbReference type="InterPro" id="IPR011856">
    <property type="entry name" value="tRNA_endonuc-like_dom_sf"/>
</dbReference>
<dbReference type="SUPFAM" id="SSF52540">
    <property type="entry name" value="P-loop containing nucleoside triphosphate hydrolases"/>
    <property type="match status" value="1"/>
</dbReference>
<dbReference type="Proteomes" id="UP000189670">
    <property type="component" value="Unassembled WGS sequence"/>
</dbReference>
<protein>
    <submittedName>
        <fullName evidence="2">ATPase, AAA superfamily</fullName>
    </submittedName>
</protein>
<dbReference type="AlphaFoldDB" id="A0A1V1P0S4"/>
<evidence type="ECO:0000313" key="3">
    <source>
        <dbReference type="Proteomes" id="UP000189670"/>
    </source>
</evidence>
<name>A0A1V1P0S4_9BACT</name>
<dbReference type="GO" id="GO:0005524">
    <property type="term" value="F:ATP binding"/>
    <property type="evidence" value="ECO:0007669"/>
    <property type="project" value="InterPro"/>
</dbReference>
<proteinExistence type="predicted"/>
<sequence length="521" mass="60207">MFFEVSKPVTGTKFFNRSKELLVLQSTISALKKGSSKYLALIGHRKTGKTSLLRQFIQKTTVPDVVFFEIDCWETKPTPKIFFQNYLLQVMDQYLYTFHAEKFPHSIRRSLTRESHLLSILSDIRSLKSTTLDEGIENLLQLRENKITDILLAEIIDFPEKLAQASDIYFVSTIDEFQELNDLNRFHKIKDTIGDIYAFFRACWQRHERMNYIISGSKISMMKELVSDERSPFFQHFKILEVKDFSESDGIHMVMSLSDNADHQISSEFAHRLIELIGTNPFYLQILASELCENEIDEISFKMVIQENLFSSVGRLYLYFQNLIGRVVGRSSSLEQTLITIARFPSTLSSLAKRMGVGTGTLKSWINRVSDFVTVENGIYQIQDRCLKLWIENKSDLKPVLPTLVLGNEAEKKVAQLMAQAGFELIYQSRASRGAFDLLAIFNSNEYGVQVKMGAFPFYLKINDLQLMQYWSEKLNWTPIFALVSEEAVYFFDCLKWKSKGRSYRIDETTQTIVRKLGSNL</sequence>
<dbReference type="Gene3D" id="3.40.1350.10">
    <property type="match status" value="1"/>
</dbReference>
<dbReference type="PANTHER" id="PTHR34301">
    <property type="entry name" value="DNA-BINDING PROTEIN-RELATED"/>
    <property type="match status" value="1"/>
</dbReference>
<reference evidence="3" key="1">
    <citation type="submission" date="2012-11" db="EMBL/GenBank/DDBJ databases">
        <authorList>
            <person name="Lucero-Rivera Y.E."/>
            <person name="Tovar-Ramirez D."/>
        </authorList>
    </citation>
    <scope>NUCLEOTIDE SEQUENCE [LARGE SCALE GENOMIC DNA]</scope>
    <source>
        <strain evidence="3">Araruama</strain>
    </source>
</reference>